<comment type="caution">
    <text evidence="10">The sequence shown here is derived from an EMBL/GenBank/DDBJ whole genome shotgun (WGS) entry which is preliminary data.</text>
</comment>
<keyword evidence="6" id="KW-0560">Oxidoreductase</keyword>
<dbReference type="Proteomes" id="UP000239007">
    <property type="component" value="Unassembled WGS sequence"/>
</dbReference>
<dbReference type="GO" id="GO:0006307">
    <property type="term" value="P:DNA alkylation repair"/>
    <property type="evidence" value="ECO:0007669"/>
    <property type="project" value="InterPro"/>
</dbReference>
<dbReference type="PANTHER" id="PTHR31212">
    <property type="entry name" value="ALPHA-KETOGLUTARATE-DEPENDENT DIOXYGENASE ALKB HOMOLOG 3"/>
    <property type="match status" value="1"/>
</dbReference>
<evidence type="ECO:0000256" key="3">
    <source>
        <dbReference type="ARBA" id="ARBA00022763"/>
    </source>
</evidence>
<evidence type="ECO:0000256" key="6">
    <source>
        <dbReference type="ARBA" id="ARBA00023002"/>
    </source>
</evidence>
<keyword evidence="7" id="KW-0408">Iron</keyword>
<evidence type="ECO:0000259" key="9">
    <source>
        <dbReference type="PROSITE" id="PS51471"/>
    </source>
</evidence>
<keyword evidence="11" id="KW-1185">Reference proteome</keyword>
<dbReference type="PANTHER" id="PTHR31212:SF4">
    <property type="entry name" value="ALPHA-KETOGLUTARATE-DEPENDENT DIOXYGENASE ALKB HOMOLOG 3"/>
    <property type="match status" value="1"/>
</dbReference>
<evidence type="ECO:0000256" key="4">
    <source>
        <dbReference type="ARBA" id="ARBA00022842"/>
    </source>
</evidence>
<reference evidence="10 11" key="1">
    <citation type="submission" date="2016-12" db="EMBL/GenBank/DDBJ databases">
        <title>Diversity of luminous bacteria.</title>
        <authorList>
            <person name="Yoshizawa S."/>
            <person name="Kogure K."/>
        </authorList>
    </citation>
    <scope>NUCLEOTIDE SEQUENCE [LARGE SCALE GENOMIC DNA]</scope>
    <source>
        <strain evidence="10 11">SA4-48</strain>
    </source>
</reference>
<keyword evidence="4" id="KW-0460">Magnesium</keyword>
<keyword evidence="8" id="KW-0234">DNA repair</keyword>
<comment type="cofactor">
    <cofactor evidence="1">
        <name>Fe(2+)</name>
        <dbReference type="ChEBI" id="CHEBI:29033"/>
    </cofactor>
</comment>
<dbReference type="EMBL" id="MSCH01000003">
    <property type="protein sequence ID" value="PQJ55172.1"/>
    <property type="molecule type" value="Genomic_DNA"/>
</dbReference>
<keyword evidence="3" id="KW-0227">DNA damage</keyword>
<dbReference type="GO" id="GO:0140097">
    <property type="term" value="F:catalytic activity, acting on DNA"/>
    <property type="evidence" value="ECO:0007669"/>
    <property type="project" value="UniProtKB-ARBA"/>
</dbReference>
<keyword evidence="2" id="KW-0479">Metal-binding</keyword>
<evidence type="ECO:0000256" key="2">
    <source>
        <dbReference type="ARBA" id="ARBA00022723"/>
    </source>
</evidence>
<dbReference type="GO" id="GO:0016787">
    <property type="term" value="F:hydrolase activity"/>
    <property type="evidence" value="ECO:0007669"/>
    <property type="project" value="UniProtKB-ARBA"/>
</dbReference>
<dbReference type="InterPro" id="IPR005123">
    <property type="entry name" value="Oxoglu/Fe-dep_dioxygenase_dom"/>
</dbReference>
<dbReference type="Pfam" id="PF13532">
    <property type="entry name" value="2OG-FeII_Oxy_2"/>
    <property type="match status" value="1"/>
</dbReference>
<dbReference type="GO" id="GO:0016705">
    <property type="term" value="F:oxidoreductase activity, acting on paired donors, with incorporation or reduction of molecular oxygen"/>
    <property type="evidence" value="ECO:0007669"/>
    <property type="project" value="UniProtKB-ARBA"/>
</dbReference>
<keyword evidence="5" id="KW-0223">Dioxygenase</keyword>
<dbReference type="FunFam" id="2.60.120.590:FF:000004">
    <property type="entry name" value="DNA oxidative demethylase ALKBH2"/>
    <property type="match status" value="1"/>
</dbReference>
<name>A0A2S7V099_9GAMM</name>
<dbReference type="PROSITE" id="PS51471">
    <property type="entry name" value="FE2OG_OXY"/>
    <property type="match status" value="1"/>
</dbReference>
<organism evidence="10 11">
    <name type="scientific">Psychrosphaera saromensis</name>
    <dbReference type="NCBI Taxonomy" id="716813"/>
    <lineage>
        <taxon>Bacteria</taxon>
        <taxon>Pseudomonadati</taxon>
        <taxon>Pseudomonadota</taxon>
        <taxon>Gammaproteobacteria</taxon>
        <taxon>Alteromonadales</taxon>
        <taxon>Pseudoalteromonadaceae</taxon>
        <taxon>Psychrosphaera</taxon>
    </lineage>
</organism>
<evidence type="ECO:0000256" key="5">
    <source>
        <dbReference type="ARBA" id="ARBA00022964"/>
    </source>
</evidence>
<dbReference type="SUPFAM" id="SSF51197">
    <property type="entry name" value="Clavaminate synthase-like"/>
    <property type="match status" value="1"/>
</dbReference>
<evidence type="ECO:0000256" key="7">
    <source>
        <dbReference type="ARBA" id="ARBA00023004"/>
    </source>
</evidence>
<gene>
    <name evidence="10" type="ORF">BTO11_05875</name>
</gene>
<sequence length="195" mass="22150">MTDKTLDLPPGFTYVPNFVKEKAADDAFEYLFYNLTWQQPRLEVYGKLHLVPRLQCWMGDIGMHYQYSGKLFKAVDWDPYVLDVKTQVEKLVGKTFNSALVNLYRDGNDKMGWHADDEKELGPSPAVVTVSFGAQRSFQVKHNNLGETINLELGHGSLLLMKPGVQASYKHAVPARKKVTQGRISLTFRNILQSD</sequence>
<dbReference type="InterPro" id="IPR037151">
    <property type="entry name" value="AlkB-like_sf"/>
</dbReference>
<proteinExistence type="predicted"/>
<dbReference type="GO" id="GO:0046872">
    <property type="term" value="F:metal ion binding"/>
    <property type="evidence" value="ECO:0007669"/>
    <property type="project" value="UniProtKB-KW"/>
</dbReference>
<accession>A0A2S7V099</accession>
<dbReference type="InterPro" id="IPR032854">
    <property type="entry name" value="ALKBH3"/>
</dbReference>
<evidence type="ECO:0000313" key="10">
    <source>
        <dbReference type="EMBL" id="PQJ55172.1"/>
    </source>
</evidence>
<evidence type="ECO:0000313" key="11">
    <source>
        <dbReference type="Proteomes" id="UP000239007"/>
    </source>
</evidence>
<dbReference type="GO" id="GO:0032451">
    <property type="term" value="F:demethylase activity"/>
    <property type="evidence" value="ECO:0007669"/>
    <property type="project" value="UniProtKB-ARBA"/>
</dbReference>
<dbReference type="Gene3D" id="2.60.120.590">
    <property type="entry name" value="Alpha-ketoglutarate-dependent dioxygenase AlkB-like"/>
    <property type="match status" value="1"/>
</dbReference>
<protein>
    <recommendedName>
        <fullName evidence="9">Fe2OG dioxygenase domain-containing protein</fullName>
    </recommendedName>
</protein>
<dbReference type="AlphaFoldDB" id="A0A2S7V099"/>
<dbReference type="InterPro" id="IPR027450">
    <property type="entry name" value="AlkB-like"/>
</dbReference>
<dbReference type="GO" id="GO:0051213">
    <property type="term" value="F:dioxygenase activity"/>
    <property type="evidence" value="ECO:0007669"/>
    <property type="project" value="UniProtKB-KW"/>
</dbReference>
<feature type="domain" description="Fe2OG dioxygenase" evidence="9">
    <location>
        <begin position="95"/>
        <end position="192"/>
    </location>
</feature>
<evidence type="ECO:0000256" key="1">
    <source>
        <dbReference type="ARBA" id="ARBA00001954"/>
    </source>
</evidence>
<evidence type="ECO:0000256" key="8">
    <source>
        <dbReference type="ARBA" id="ARBA00023204"/>
    </source>
</evidence>